<evidence type="ECO:0000313" key="2">
    <source>
        <dbReference type="Proteomes" id="UP001153678"/>
    </source>
</evidence>
<gene>
    <name evidence="1" type="ORF">FWILDA_LOCUS15451</name>
</gene>
<dbReference type="EMBL" id="CAMKVN010008090">
    <property type="protein sequence ID" value="CAI2192187.1"/>
    <property type="molecule type" value="Genomic_DNA"/>
</dbReference>
<proteinExistence type="predicted"/>
<name>A0A9W4T4F9_9GLOM</name>
<reference evidence="1" key="1">
    <citation type="submission" date="2022-08" db="EMBL/GenBank/DDBJ databases">
        <authorList>
            <person name="Kallberg Y."/>
            <person name="Tangrot J."/>
            <person name="Rosling A."/>
        </authorList>
    </citation>
    <scope>NUCLEOTIDE SEQUENCE</scope>
    <source>
        <strain evidence="1">Wild A</strain>
    </source>
</reference>
<feature type="non-terminal residue" evidence="1">
    <location>
        <position position="1"/>
    </location>
</feature>
<dbReference type="Proteomes" id="UP001153678">
    <property type="component" value="Unassembled WGS sequence"/>
</dbReference>
<dbReference type="AlphaFoldDB" id="A0A9W4T4F9"/>
<sequence length="53" mass="6146">PEYFIETLLTTHIADLKNIVLSEEFSIILKKEEKLDLSGFFLLIVDPMKIHSI</sequence>
<comment type="caution">
    <text evidence="1">The sequence shown here is derived from an EMBL/GenBank/DDBJ whole genome shotgun (WGS) entry which is preliminary data.</text>
</comment>
<accession>A0A9W4T4F9</accession>
<organism evidence="1 2">
    <name type="scientific">Funneliformis geosporum</name>
    <dbReference type="NCBI Taxonomy" id="1117311"/>
    <lineage>
        <taxon>Eukaryota</taxon>
        <taxon>Fungi</taxon>
        <taxon>Fungi incertae sedis</taxon>
        <taxon>Mucoromycota</taxon>
        <taxon>Glomeromycotina</taxon>
        <taxon>Glomeromycetes</taxon>
        <taxon>Glomerales</taxon>
        <taxon>Glomeraceae</taxon>
        <taxon>Funneliformis</taxon>
    </lineage>
</organism>
<evidence type="ECO:0000313" key="1">
    <source>
        <dbReference type="EMBL" id="CAI2192187.1"/>
    </source>
</evidence>
<protein>
    <submittedName>
        <fullName evidence="1">8468_t:CDS:1</fullName>
    </submittedName>
</protein>
<keyword evidence="2" id="KW-1185">Reference proteome</keyword>